<dbReference type="Ensembl" id="ENSPMET00000008469.1">
    <property type="protein sequence ID" value="ENSPMEP00000024110.1"/>
    <property type="gene ID" value="ENSPMEG00000006156.1"/>
</dbReference>
<dbReference type="GO" id="GO:0061512">
    <property type="term" value="P:protein localization to cilium"/>
    <property type="evidence" value="ECO:0007669"/>
    <property type="project" value="TreeGrafter"/>
</dbReference>
<evidence type="ECO:0000256" key="3">
    <source>
        <dbReference type="ARBA" id="ARBA00007129"/>
    </source>
</evidence>
<dbReference type="FunFam" id="3.20.90.10:FF:000001">
    <property type="entry name" value="Tubby-like protein"/>
    <property type="match status" value="1"/>
</dbReference>
<evidence type="ECO:0000256" key="1">
    <source>
        <dbReference type="ARBA" id="ARBA00004496"/>
    </source>
</evidence>
<name>A0A3B3YAK9_9TELE</name>
<sequence>MEDQDIRQQKLDNQRALLMKKQQKKRADAQMVVANRDARQKNRKHKTVSSEETPLLISQSLSSTSLSDQVEHAHDNPLDEITLGEGDVNVSSEPDETPPEKPVTPKTMDLEVDREPEVNGKEENVAPEEVKKTKKKDVKKDKTKRVEETEEELEKEKKEKKAKKKDKVKESVDTQKNNKQERKKKHLQEDSTPETKPEVKDDALKDKRNESDKDEDDPREPETPSPMKKKTLDTSRCQISDESKDEEIQEESERKKEKKSKKAEKTPSTLASYNSNCRETSSSGSEHNERVTSPMSVEDLENFALRPAPRDVTIQCRVTRDRRGMEKGIYPTYYLHMEKEDGKRVFLMAGRKRKKCKTSNYLISIDPTNLTRDTNCYIGKLRSNVLGTKFTVYDGGENPEKKPFIKESESVRQELAAICYETNVLGFKGPRKMTVIIPGMLENDERVSIRPKNELETLLVRHSNGNADKLVTLVNKSPSWNEQTQSYVLNFHGRVTQASVKNFQIIHPDNEDYIVMQFGRVAEDVFSMDYSFPMCALQAFAITLSSFDGKLACE</sequence>
<keyword evidence="9" id="KW-1185">Reference proteome</keyword>
<dbReference type="PRINTS" id="PR01574">
    <property type="entry name" value="TUBBYPROTEIN"/>
</dbReference>
<dbReference type="AlphaFoldDB" id="A0A3B3YAK9"/>
<dbReference type="Pfam" id="PF01167">
    <property type="entry name" value="Tub"/>
    <property type="match status" value="1"/>
</dbReference>
<keyword evidence="5" id="KW-0964">Secreted</keyword>
<feature type="compositionally biased region" description="Basic and acidic residues" evidence="6">
    <location>
        <begin position="138"/>
        <end position="147"/>
    </location>
</feature>
<accession>A0A3B3YAK9</accession>
<evidence type="ECO:0000313" key="9">
    <source>
        <dbReference type="Proteomes" id="UP000261480"/>
    </source>
</evidence>
<reference evidence="8" key="1">
    <citation type="submission" date="2025-08" db="UniProtKB">
        <authorList>
            <consortium name="Ensembl"/>
        </authorList>
    </citation>
    <scope>IDENTIFICATION</scope>
</reference>
<organism evidence="8 9">
    <name type="scientific">Poecilia mexicana</name>
    <dbReference type="NCBI Taxonomy" id="48701"/>
    <lineage>
        <taxon>Eukaryota</taxon>
        <taxon>Metazoa</taxon>
        <taxon>Chordata</taxon>
        <taxon>Craniata</taxon>
        <taxon>Vertebrata</taxon>
        <taxon>Euteleostomi</taxon>
        <taxon>Actinopterygii</taxon>
        <taxon>Neopterygii</taxon>
        <taxon>Teleostei</taxon>
        <taxon>Neoteleostei</taxon>
        <taxon>Acanthomorphata</taxon>
        <taxon>Ovalentaria</taxon>
        <taxon>Atherinomorphae</taxon>
        <taxon>Cyprinodontiformes</taxon>
        <taxon>Poeciliidae</taxon>
        <taxon>Poeciliinae</taxon>
        <taxon>Poecilia</taxon>
    </lineage>
</organism>
<dbReference type="GO" id="GO:0005576">
    <property type="term" value="C:extracellular region"/>
    <property type="evidence" value="ECO:0007669"/>
    <property type="project" value="UniProtKB-SubCell"/>
</dbReference>
<evidence type="ECO:0000256" key="5">
    <source>
        <dbReference type="ARBA" id="ARBA00022525"/>
    </source>
</evidence>
<evidence type="ECO:0000256" key="2">
    <source>
        <dbReference type="ARBA" id="ARBA00004613"/>
    </source>
</evidence>
<dbReference type="PANTHER" id="PTHR16517">
    <property type="entry name" value="TUBBY-RELATED"/>
    <property type="match status" value="1"/>
</dbReference>
<dbReference type="Proteomes" id="UP000261480">
    <property type="component" value="Unplaced"/>
</dbReference>
<proteinExistence type="inferred from homology"/>
<dbReference type="SUPFAM" id="SSF54518">
    <property type="entry name" value="Tubby C-terminal domain-like"/>
    <property type="match status" value="1"/>
</dbReference>
<dbReference type="PRINTS" id="PR01573">
    <property type="entry name" value="SUPERTUBBY"/>
</dbReference>
<keyword evidence="4" id="KW-0963">Cytoplasm</keyword>
<dbReference type="GO" id="GO:0005929">
    <property type="term" value="C:cilium"/>
    <property type="evidence" value="ECO:0007669"/>
    <property type="project" value="TreeGrafter"/>
</dbReference>
<comment type="similarity">
    <text evidence="3">Belongs to the TUB family.</text>
</comment>
<dbReference type="KEGG" id="pmei:106910550"/>
<dbReference type="PANTHER" id="PTHR16517:SF111">
    <property type="entry name" value="SI:DKEY-220F10.4"/>
    <property type="match status" value="1"/>
</dbReference>
<feature type="domain" description="Tubby C-terminal" evidence="7">
    <location>
        <begin position="306"/>
        <end position="548"/>
    </location>
</feature>
<evidence type="ECO:0000313" key="8">
    <source>
        <dbReference type="Ensembl" id="ENSPMEP00000024110.1"/>
    </source>
</evidence>
<dbReference type="Gene3D" id="3.20.90.10">
    <property type="entry name" value="Tubby Protein, Chain A"/>
    <property type="match status" value="1"/>
</dbReference>
<dbReference type="PROSITE" id="PS01200">
    <property type="entry name" value="TUB_1"/>
    <property type="match status" value="1"/>
</dbReference>
<dbReference type="GO" id="GO:0005737">
    <property type="term" value="C:cytoplasm"/>
    <property type="evidence" value="ECO:0007669"/>
    <property type="project" value="UniProtKB-SubCell"/>
</dbReference>
<feature type="compositionally biased region" description="Basic and acidic residues" evidence="6">
    <location>
        <begin position="167"/>
        <end position="180"/>
    </location>
</feature>
<evidence type="ECO:0000256" key="6">
    <source>
        <dbReference type="SAM" id="MobiDB-lite"/>
    </source>
</evidence>
<evidence type="ECO:0000259" key="7">
    <source>
        <dbReference type="Pfam" id="PF01167"/>
    </source>
</evidence>
<dbReference type="RefSeq" id="XP_014832708.1">
    <property type="nucleotide sequence ID" value="XM_014977222.1"/>
</dbReference>
<dbReference type="GeneID" id="106910550"/>
<feature type="region of interest" description="Disordered" evidence="6">
    <location>
        <begin position="20"/>
        <end position="294"/>
    </location>
</feature>
<dbReference type="OrthoDB" id="8775810at2759"/>
<feature type="compositionally biased region" description="Basic and acidic residues" evidence="6">
    <location>
        <begin position="108"/>
        <end position="131"/>
    </location>
</feature>
<dbReference type="KEGG" id="pmei:106923089"/>
<dbReference type="STRING" id="48701.ENSPMEP00000024110"/>
<dbReference type="RefSeq" id="XP_014851432.1">
    <property type="nucleotide sequence ID" value="XM_014995946.1"/>
</dbReference>
<dbReference type="GeneID" id="106923089"/>
<dbReference type="InterPro" id="IPR025659">
    <property type="entry name" value="Tubby-like_C"/>
</dbReference>
<protein>
    <recommendedName>
        <fullName evidence="7">Tubby C-terminal domain-containing protein</fullName>
    </recommendedName>
</protein>
<feature type="compositionally biased region" description="Basic and acidic residues" evidence="6">
    <location>
        <begin position="187"/>
        <end position="211"/>
    </location>
</feature>
<dbReference type="InterPro" id="IPR000007">
    <property type="entry name" value="Tubby_C"/>
</dbReference>
<dbReference type="InterPro" id="IPR018066">
    <property type="entry name" value="Tubby_C_CS"/>
</dbReference>
<evidence type="ECO:0000256" key="4">
    <source>
        <dbReference type="ARBA" id="ARBA00022490"/>
    </source>
</evidence>
<reference evidence="8" key="2">
    <citation type="submission" date="2025-09" db="UniProtKB">
        <authorList>
            <consortium name="Ensembl"/>
        </authorList>
    </citation>
    <scope>IDENTIFICATION</scope>
</reference>
<comment type="subcellular location">
    <subcellularLocation>
        <location evidence="1">Cytoplasm</location>
    </subcellularLocation>
    <subcellularLocation>
        <location evidence="2">Secreted</location>
    </subcellularLocation>
</comment>
<feature type="compositionally biased region" description="Polar residues" evidence="6">
    <location>
        <begin position="266"/>
        <end position="294"/>
    </location>
</feature>
<dbReference type="InterPro" id="IPR005398">
    <property type="entry name" value="Tubby_N"/>
</dbReference>
<feature type="compositionally biased region" description="Low complexity" evidence="6">
    <location>
        <begin position="55"/>
        <end position="67"/>
    </location>
</feature>